<dbReference type="AlphaFoldDB" id="M0L4N1"/>
<accession>M0L4N1</accession>
<gene>
    <name evidence="1" type="ORF">C446_17569</name>
</gene>
<name>M0L4N1_9EURY</name>
<reference evidence="1 2" key="1">
    <citation type="journal article" date="2014" name="PLoS Genet.">
        <title>Phylogenetically driven sequencing of extremely halophilic archaea reveals strategies for static and dynamic osmo-response.</title>
        <authorList>
            <person name="Becker E.A."/>
            <person name="Seitzer P.M."/>
            <person name="Tritt A."/>
            <person name="Larsen D."/>
            <person name="Krusor M."/>
            <person name="Yao A.I."/>
            <person name="Wu D."/>
            <person name="Madern D."/>
            <person name="Eisen J.A."/>
            <person name="Darling A.E."/>
            <person name="Facciotti M.T."/>
        </authorList>
    </citation>
    <scope>NUCLEOTIDE SEQUENCE [LARGE SCALE GENOMIC DNA]</scope>
    <source>
        <strain evidence="1 2">JCM 10879</strain>
    </source>
</reference>
<protein>
    <submittedName>
        <fullName evidence="1">Uncharacterized protein</fullName>
    </submittedName>
</protein>
<organism evidence="1 2">
    <name type="scientific">Halobiforma nitratireducens JCM 10879</name>
    <dbReference type="NCBI Taxonomy" id="1227454"/>
    <lineage>
        <taxon>Archaea</taxon>
        <taxon>Methanobacteriati</taxon>
        <taxon>Methanobacteriota</taxon>
        <taxon>Stenosarchaea group</taxon>
        <taxon>Halobacteria</taxon>
        <taxon>Halobacteriales</taxon>
        <taxon>Natrialbaceae</taxon>
        <taxon>Halobiforma</taxon>
    </lineage>
</organism>
<comment type="caution">
    <text evidence="1">The sequence shown here is derived from an EMBL/GenBank/DDBJ whole genome shotgun (WGS) entry which is preliminary data.</text>
</comment>
<dbReference type="eggNOG" id="arCOG10937">
    <property type="taxonomic scope" value="Archaea"/>
</dbReference>
<evidence type="ECO:0000313" key="2">
    <source>
        <dbReference type="Proteomes" id="UP000011607"/>
    </source>
</evidence>
<evidence type="ECO:0000313" key="1">
    <source>
        <dbReference type="EMBL" id="EMA28053.1"/>
    </source>
</evidence>
<dbReference type="EMBL" id="AOMA01000197">
    <property type="protein sequence ID" value="EMA28053.1"/>
    <property type="molecule type" value="Genomic_DNA"/>
</dbReference>
<dbReference type="Proteomes" id="UP000011607">
    <property type="component" value="Unassembled WGS sequence"/>
</dbReference>
<proteinExistence type="predicted"/>
<sequence>MGLAGLGITGIATAEEEKVTAKSVGLAEEIVQLEREGEHEAARKLAKEHDINMVVNDDFTDRSEDGEVGTDGRYSESSSEIYMSLINTEDDYWMATGVMELQDRVTRIRDASIVDDACGITYDSTEWTSRDATEDNLWISASSESSGESIEMEEYQPNVGVACAVDLPWTLSNPTTVNVQTELTRNDGTGNDDIPVYFEYEHTRAYVDSGPIDLSIGVEAKGLDVSYSFSDASKAWDDKISAEPGEHVGPE</sequence>
<keyword evidence="2" id="KW-1185">Reference proteome</keyword>